<evidence type="ECO:0000256" key="3">
    <source>
        <dbReference type="ARBA" id="ARBA00022679"/>
    </source>
</evidence>
<dbReference type="CDD" id="cd04187">
    <property type="entry name" value="DPM1_like_bac"/>
    <property type="match status" value="1"/>
</dbReference>
<evidence type="ECO:0000256" key="2">
    <source>
        <dbReference type="ARBA" id="ARBA00022676"/>
    </source>
</evidence>
<keyword evidence="10" id="KW-1185">Reference proteome</keyword>
<accession>A0ABS8AH22</accession>
<feature type="domain" description="Glycosyltransferase 2-like" evidence="8">
    <location>
        <begin position="11"/>
        <end position="162"/>
    </location>
</feature>
<evidence type="ECO:0000259" key="8">
    <source>
        <dbReference type="Pfam" id="PF00535"/>
    </source>
</evidence>
<dbReference type="SUPFAM" id="SSF53448">
    <property type="entry name" value="Nucleotide-diphospho-sugar transferases"/>
    <property type="match status" value="1"/>
</dbReference>
<dbReference type="RefSeq" id="WP_226189040.1">
    <property type="nucleotide sequence ID" value="NZ_JAJADQ010000011.1"/>
</dbReference>
<keyword evidence="6 7" id="KW-0472">Membrane</keyword>
<feature type="transmembrane region" description="Helical" evidence="7">
    <location>
        <begin position="233"/>
        <end position="258"/>
    </location>
</feature>
<gene>
    <name evidence="9" type="ORF">LGH70_19210</name>
</gene>
<protein>
    <submittedName>
        <fullName evidence="9">Glycosyltransferase family 2 protein</fullName>
    </submittedName>
</protein>
<proteinExistence type="predicted"/>
<reference evidence="9" key="1">
    <citation type="submission" date="2021-10" db="EMBL/GenBank/DDBJ databases">
        <authorList>
            <person name="Dean J.D."/>
            <person name="Kim M.K."/>
            <person name="Newey C.N."/>
            <person name="Stoker T.S."/>
            <person name="Thompson D.W."/>
            <person name="Grose J.H."/>
        </authorList>
    </citation>
    <scope>NUCLEOTIDE SEQUENCE</scope>
    <source>
        <strain evidence="9">BT635</strain>
    </source>
</reference>
<dbReference type="Proteomes" id="UP001165297">
    <property type="component" value="Unassembled WGS sequence"/>
</dbReference>
<dbReference type="InterPro" id="IPR029044">
    <property type="entry name" value="Nucleotide-diphossugar_trans"/>
</dbReference>
<dbReference type="Gene3D" id="3.90.550.10">
    <property type="entry name" value="Spore Coat Polysaccharide Biosynthesis Protein SpsA, Chain A"/>
    <property type="match status" value="1"/>
</dbReference>
<dbReference type="PANTHER" id="PTHR48090:SF1">
    <property type="entry name" value="PROPHAGE BACTOPRENOL GLUCOSYL TRANSFERASE HOMOLOG"/>
    <property type="match status" value="1"/>
</dbReference>
<dbReference type="InterPro" id="IPR001173">
    <property type="entry name" value="Glyco_trans_2-like"/>
</dbReference>
<evidence type="ECO:0000313" key="10">
    <source>
        <dbReference type="Proteomes" id="UP001165297"/>
    </source>
</evidence>
<keyword evidence="4 7" id="KW-0812">Transmembrane</keyword>
<evidence type="ECO:0000256" key="1">
    <source>
        <dbReference type="ARBA" id="ARBA00004141"/>
    </source>
</evidence>
<keyword evidence="2" id="KW-0328">Glycosyltransferase</keyword>
<dbReference type="InterPro" id="IPR050256">
    <property type="entry name" value="Glycosyltransferase_2"/>
</dbReference>
<evidence type="ECO:0000256" key="4">
    <source>
        <dbReference type="ARBA" id="ARBA00022692"/>
    </source>
</evidence>
<evidence type="ECO:0000313" key="9">
    <source>
        <dbReference type="EMBL" id="MCB2379733.1"/>
    </source>
</evidence>
<evidence type="ECO:0000256" key="5">
    <source>
        <dbReference type="ARBA" id="ARBA00022989"/>
    </source>
</evidence>
<organism evidence="9 10">
    <name type="scientific">Hymenobacter nitidus</name>
    <dbReference type="NCBI Taxonomy" id="2880929"/>
    <lineage>
        <taxon>Bacteria</taxon>
        <taxon>Pseudomonadati</taxon>
        <taxon>Bacteroidota</taxon>
        <taxon>Cytophagia</taxon>
        <taxon>Cytophagales</taxon>
        <taxon>Hymenobacteraceae</taxon>
        <taxon>Hymenobacter</taxon>
    </lineage>
</organism>
<comment type="subcellular location">
    <subcellularLocation>
        <location evidence="1">Membrane</location>
        <topology evidence="1">Multi-pass membrane protein</topology>
    </subcellularLocation>
</comment>
<dbReference type="Pfam" id="PF00535">
    <property type="entry name" value="Glycos_transf_2"/>
    <property type="match status" value="1"/>
</dbReference>
<dbReference type="PANTHER" id="PTHR48090">
    <property type="entry name" value="UNDECAPRENYL-PHOSPHATE 4-DEOXY-4-FORMAMIDO-L-ARABINOSE TRANSFERASE-RELATED"/>
    <property type="match status" value="1"/>
</dbReference>
<comment type="caution">
    <text evidence="9">The sequence shown here is derived from an EMBL/GenBank/DDBJ whole genome shotgun (WGS) entry which is preliminary data.</text>
</comment>
<evidence type="ECO:0000256" key="7">
    <source>
        <dbReference type="SAM" id="Phobius"/>
    </source>
</evidence>
<keyword evidence="3" id="KW-0808">Transferase</keyword>
<feature type="transmembrane region" description="Helical" evidence="7">
    <location>
        <begin position="270"/>
        <end position="291"/>
    </location>
</feature>
<name>A0ABS8AH22_9BACT</name>
<keyword evidence="5 7" id="KW-1133">Transmembrane helix</keyword>
<evidence type="ECO:0000256" key="6">
    <source>
        <dbReference type="ARBA" id="ARBA00023136"/>
    </source>
</evidence>
<dbReference type="EMBL" id="JAJADQ010000011">
    <property type="protein sequence ID" value="MCB2379733.1"/>
    <property type="molecule type" value="Genomic_DNA"/>
</dbReference>
<sequence>MPTPPTKPYFSVVSPVYRAEHLLDELVARLHAVLAPLTDSYEIILVDDSSPDGSWGKIQALAAVDARIRGLRLSRNFGQHHAITAGLDAARGEWVVVMDCDLQDRPEEIPALYARTRQGYDVVLASRTSRQDAWLKTSISRGFYALLSYLTGTHQDPRVANFGLYHRRVVAAVGQLRESIRYFPTMVRWVGFRQITVPVQHAPEGRPGTYSFARRLRLATDVILASSDKPLRLMAYLGLLLSGGAFLLGLITLVRYAIGQITVPGYTSLLLAISFFSGLILLALGTVGLYVGKIFESVRQRPLYVVEATT</sequence>